<dbReference type="RefSeq" id="WP_091298054.1">
    <property type="nucleotide sequence ID" value="NZ_FMDN01000011.1"/>
</dbReference>
<evidence type="ECO:0000313" key="2">
    <source>
        <dbReference type="EMBL" id="SCG57724.1"/>
    </source>
</evidence>
<evidence type="ECO:0000256" key="1">
    <source>
        <dbReference type="SAM" id="MobiDB-lite"/>
    </source>
</evidence>
<reference evidence="3" key="1">
    <citation type="submission" date="2016-06" db="EMBL/GenBank/DDBJ databases">
        <authorList>
            <person name="Varghese N."/>
        </authorList>
    </citation>
    <scope>NUCLEOTIDE SEQUENCE [LARGE SCALE GENOMIC DNA]</scope>
    <source>
        <strain evidence="3">DSM 43171</strain>
    </source>
</reference>
<protein>
    <submittedName>
        <fullName evidence="2">Predicted transcriptional regulator, ArsR family</fullName>
    </submittedName>
</protein>
<dbReference type="InterPro" id="IPR036388">
    <property type="entry name" value="WH-like_DNA-bd_sf"/>
</dbReference>
<proteinExistence type="predicted"/>
<dbReference type="InterPro" id="IPR011991">
    <property type="entry name" value="ArsR-like_HTH"/>
</dbReference>
<dbReference type="EMBL" id="FMDN01000011">
    <property type="protein sequence ID" value="SCG57724.1"/>
    <property type="molecule type" value="Genomic_DNA"/>
</dbReference>
<dbReference type="OrthoDB" id="3399802at2"/>
<dbReference type="InterPro" id="IPR036390">
    <property type="entry name" value="WH_DNA-bd_sf"/>
</dbReference>
<dbReference type="Gene3D" id="1.10.10.10">
    <property type="entry name" value="Winged helix-like DNA-binding domain superfamily/Winged helix DNA-binding domain"/>
    <property type="match status" value="1"/>
</dbReference>
<dbReference type="SUPFAM" id="SSF46785">
    <property type="entry name" value="Winged helix' DNA-binding domain"/>
    <property type="match status" value="1"/>
</dbReference>
<evidence type="ECO:0000313" key="3">
    <source>
        <dbReference type="Proteomes" id="UP000199408"/>
    </source>
</evidence>
<keyword evidence="3" id="KW-1185">Reference proteome</keyword>
<dbReference type="Proteomes" id="UP000199408">
    <property type="component" value="Unassembled WGS sequence"/>
</dbReference>
<dbReference type="AlphaFoldDB" id="A0A1C5IHH7"/>
<gene>
    <name evidence="2" type="ORF">GA0070560_111118</name>
</gene>
<feature type="compositionally biased region" description="Basic and acidic residues" evidence="1">
    <location>
        <begin position="232"/>
        <end position="248"/>
    </location>
</feature>
<dbReference type="Pfam" id="PF12840">
    <property type="entry name" value="HTH_20"/>
    <property type="match status" value="1"/>
</dbReference>
<organism evidence="2 3">
    <name type="scientific">Micromonospora halophytica</name>
    <dbReference type="NCBI Taxonomy" id="47864"/>
    <lineage>
        <taxon>Bacteria</taxon>
        <taxon>Bacillati</taxon>
        <taxon>Actinomycetota</taxon>
        <taxon>Actinomycetes</taxon>
        <taxon>Micromonosporales</taxon>
        <taxon>Micromonosporaceae</taxon>
        <taxon>Micromonospora</taxon>
    </lineage>
</organism>
<accession>A0A1C5IHH7</accession>
<sequence length="248" mass="26708">METRSAPPPEPQPSGSGRAAVLDALRAFDGPVTIQALAGQLRLHPSTVRFHLMKLVQGGLVHEEQAAPEGPGRPRLCYRAVRDTPPAGPTAEDQIGEYQLLSHILTGYVAAHTDDPAAAARSAGRQWGHFLVDRPAPSDQPTREEVVTRVSGMLDKLGFEPETEANGEILLHRCPFRAVAERHPGVICSVHLGLLQGATEELGGDPEQTVLEPFVTPRLCVARLPLTGDEPEGGRHRPDEQHPDDSGN</sequence>
<dbReference type="STRING" id="47864.GA0070560_111118"/>
<name>A0A1C5IHH7_9ACTN</name>
<feature type="region of interest" description="Disordered" evidence="1">
    <location>
        <begin position="223"/>
        <end position="248"/>
    </location>
</feature>
<dbReference type="CDD" id="cd00090">
    <property type="entry name" value="HTH_ARSR"/>
    <property type="match status" value="1"/>
</dbReference>